<dbReference type="InterPro" id="IPR005502">
    <property type="entry name" value="Ribosyl_crysJ1"/>
</dbReference>
<feature type="binding site" evidence="3">
    <location>
        <position position="48"/>
    </location>
    <ligand>
        <name>Mg(2+)</name>
        <dbReference type="ChEBI" id="CHEBI:18420"/>
        <label>1</label>
    </ligand>
</feature>
<keyword evidence="6" id="KW-1185">Reference proteome</keyword>
<name>A0AAJ6FRG8_9LACO</name>
<dbReference type="InterPro" id="IPR036705">
    <property type="entry name" value="Ribosyl_crysJ1_sf"/>
</dbReference>
<evidence type="ECO:0000256" key="3">
    <source>
        <dbReference type="PIRSR" id="PIRSR605502-1"/>
    </source>
</evidence>
<dbReference type="Pfam" id="PF03747">
    <property type="entry name" value="ADP_ribosyl_GH"/>
    <property type="match status" value="1"/>
</dbReference>
<dbReference type="EMBL" id="CP123751">
    <property type="protein sequence ID" value="WHQ80879.1"/>
    <property type="molecule type" value="Genomic_DNA"/>
</dbReference>
<feature type="binding site" evidence="3">
    <location>
        <position position="275"/>
    </location>
    <ligand>
        <name>Mg(2+)</name>
        <dbReference type="ChEBI" id="CHEBI:18420"/>
        <label>1</label>
    </ligand>
</feature>
<accession>A0AAJ6FRG8</accession>
<dbReference type="EC" id="3.2.2.-" evidence="5"/>
<keyword evidence="2 5" id="KW-0378">Hydrolase</keyword>
<protein>
    <submittedName>
        <fullName evidence="4">ADP-ribosyl-dinitrogen reductase hydrolase, draG</fullName>
    </submittedName>
    <submittedName>
        <fullName evidence="5">ADP-ribosylglycohydrolase family protein</fullName>
        <ecNumber evidence="5">3.2.2.-</ecNumber>
    </submittedName>
</protein>
<proteinExistence type="inferred from homology"/>
<evidence type="ECO:0000313" key="4">
    <source>
        <dbReference type="EMBL" id="KDA45459.1"/>
    </source>
</evidence>
<dbReference type="PANTHER" id="PTHR16222">
    <property type="entry name" value="ADP-RIBOSYLGLYCOHYDROLASE"/>
    <property type="match status" value="1"/>
</dbReference>
<feature type="binding site" evidence="3">
    <location>
        <position position="46"/>
    </location>
    <ligand>
        <name>Mg(2+)</name>
        <dbReference type="ChEBI" id="CHEBI:18420"/>
        <label>1</label>
    </ligand>
</feature>
<evidence type="ECO:0000313" key="6">
    <source>
        <dbReference type="Proteomes" id="UP000027129"/>
    </source>
</evidence>
<organism evidence="5 7">
    <name type="scientific">Ligilactobacillus animalis</name>
    <dbReference type="NCBI Taxonomy" id="1605"/>
    <lineage>
        <taxon>Bacteria</taxon>
        <taxon>Bacillati</taxon>
        <taxon>Bacillota</taxon>
        <taxon>Bacilli</taxon>
        <taxon>Lactobacillales</taxon>
        <taxon>Lactobacillaceae</taxon>
        <taxon>Ligilactobacillus</taxon>
    </lineage>
</organism>
<dbReference type="AlphaFoldDB" id="A0AAJ6FRG8"/>
<dbReference type="GO" id="GO:0016798">
    <property type="term" value="F:hydrolase activity, acting on glycosyl bonds"/>
    <property type="evidence" value="ECO:0007669"/>
    <property type="project" value="UniProtKB-KW"/>
</dbReference>
<gene>
    <name evidence="4" type="ORF">Lani381_1637</name>
    <name evidence="5" type="ORF">QFF56_04100</name>
</gene>
<dbReference type="RefSeq" id="WP_035449014.1">
    <property type="nucleotide sequence ID" value="NZ_CABIZJ010000008.1"/>
</dbReference>
<evidence type="ECO:0000256" key="1">
    <source>
        <dbReference type="ARBA" id="ARBA00010702"/>
    </source>
</evidence>
<dbReference type="Proteomes" id="UP001238155">
    <property type="component" value="Chromosome"/>
</dbReference>
<feature type="binding site" evidence="3">
    <location>
        <position position="273"/>
    </location>
    <ligand>
        <name>Mg(2+)</name>
        <dbReference type="ChEBI" id="CHEBI:18420"/>
        <label>1</label>
    </ligand>
</feature>
<dbReference type="EMBL" id="JMHU01000021">
    <property type="protein sequence ID" value="KDA45459.1"/>
    <property type="molecule type" value="Genomic_DNA"/>
</dbReference>
<comment type="similarity">
    <text evidence="1">Belongs to the ADP-ribosylglycohydrolase family.</text>
</comment>
<dbReference type="GO" id="GO:0046872">
    <property type="term" value="F:metal ion binding"/>
    <property type="evidence" value="ECO:0007669"/>
    <property type="project" value="UniProtKB-KW"/>
</dbReference>
<dbReference type="InterPro" id="IPR050792">
    <property type="entry name" value="ADP-ribosylglycohydrolase"/>
</dbReference>
<evidence type="ECO:0000313" key="5">
    <source>
        <dbReference type="EMBL" id="WHQ80879.1"/>
    </source>
</evidence>
<sequence>MVDKIAGCLFGGALGDALGYPIEFDKVDQIDPKHDFTKISGPLLISDDTQMTLFTANALLLNGDLADNTWACYQDWLETQFKHDQTELSHRPISWLMEYPEMYASREPGRTCLSALMRGIPGTLNEPINQSKGCGAVMRVAPLTFASRNEDIYLLAARNSALTHGHPMSILALAALVGILKHILAGQDIAKSITLMRQELKSSFNYNELVAFDELIQEAVWLSTSAEDDLQAISQLGEGWIAEETLAIAIYCALKYQDDLTKALQVAVIHDGDSDSTGAVTGQILGAKLGFEKLPQDQIARLDTLRPLTKMVKQMTDDTHTK</sequence>
<feature type="binding site" evidence="3">
    <location>
        <position position="47"/>
    </location>
    <ligand>
        <name>Mg(2+)</name>
        <dbReference type="ChEBI" id="CHEBI:18420"/>
        <label>1</label>
    </ligand>
</feature>
<reference evidence="4 6" key="1">
    <citation type="submission" date="2014-04" db="EMBL/GenBank/DDBJ databases">
        <title>Draft Genome Sequence of Lactobacillus animalis 381-IL-28.</title>
        <authorList>
            <person name="Sturino J.M."/>
            <person name="Rajendran M."/>
            <person name="Altermann E."/>
        </authorList>
    </citation>
    <scope>NUCLEOTIDE SEQUENCE [LARGE SCALE GENOMIC DNA]</scope>
    <source>
        <strain evidence="4 6">381-IL-28</strain>
    </source>
</reference>
<comment type="cofactor">
    <cofactor evidence="3">
        <name>Mg(2+)</name>
        <dbReference type="ChEBI" id="CHEBI:18420"/>
    </cofactor>
    <text evidence="3">Binds 2 magnesium ions per subunit.</text>
</comment>
<keyword evidence="5" id="KW-0326">Glycosidase</keyword>
<dbReference type="SUPFAM" id="SSF101478">
    <property type="entry name" value="ADP-ribosylglycohydrolase"/>
    <property type="match status" value="1"/>
</dbReference>
<dbReference type="PANTHER" id="PTHR16222:SF24">
    <property type="entry name" value="ADP-RIBOSYLHYDROLASE ARH3"/>
    <property type="match status" value="1"/>
</dbReference>
<keyword evidence="3" id="KW-0460">Magnesium</keyword>
<dbReference type="Gene3D" id="1.10.4080.10">
    <property type="entry name" value="ADP-ribosylation/Crystallin J1"/>
    <property type="match status" value="1"/>
</dbReference>
<evidence type="ECO:0000313" key="7">
    <source>
        <dbReference type="Proteomes" id="UP001238155"/>
    </source>
</evidence>
<feature type="binding site" evidence="3">
    <location>
        <position position="276"/>
    </location>
    <ligand>
        <name>Mg(2+)</name>
        <dbReference type="ChEBI" id="CHEBI:18420"/>
        <label>1</label>
    </ligand>
</feature>
<keyword evidence="3" id="KW-0479">Metal-binding</keyword>
<dbReference type="Proteomes" id="UP000027129">
    <property type="component" value="Unassembled WGS sequence"/>
</dbReference>
<evidence type="ECO:0000256" key="2">
    <source>
        <dbReference type="ARBA" id="ARBA00022801"/>
    </source>
</evidence>
<reference evidence="5" key="2">
    <citation type="submission" date="2023-04" db="EMBL/GenBank/DDBJ databases">
        <title>Four porcine-derived lactic acid bacteria strains analyses and their evaluation as potential probiotics based on genomics.</title>
        <authorList>
            <person name="Niu D."/>
        </authorList>
    </citation>
    <scope>NUCLEOTIDE SEQUENCE</scope>
    <source>
        <strain evidence="5">ZSB1</strain>
    </source>
</reference>